<evidence type="ECO:0000313" key="8">
    <source>
        <dbReference type="Proteomes" id="UP000674179"/>
    </source>
</evidence>
<dbReference type="OrthoDB" id="410307at2759"/>
<feature type="domain" description="C3H1-type" evidence="6">
    <location>
        <begin position="242"/>
        <end position="269"/>
    </location>
</feature>
<keyword evidence="3 4" id="KW-0862">Zinc</keyword>
<dbReference type="InterPro" id="IPR036855">
    <property type="entry name" value="Znf_CCCH_sf"/>
</dbReference>
<dbReference type="EMBL" id="JAFHKP010000035">
    <property type="protein sequence ID" value="KAG5467217.1"/>
    <property type="molecule type" value="Genomic_DNA"/>
</dbReference>
<keyword evidence="1 4" id="KW-0479">Metal-binding</keyword>
<dbReference type="Gene3D" id="4.10.1000.10">
    <property type="entry name" value="Zinc finger, CCCH-type"/>
    <property type="match status" value="1"/>
</dbReference>
<feature type="compositionally biased region" description="Low complexity" evidence="5">
    <location>
        <begin position="21"/>
        <end position="30"/>
    </location>
</feature>
<feature type="compositionally biased region" description="Polar residues" evidence="5">
    <location>
        <begin position="150"/>
        <end position="168"/>
    </location>
</feature>
<keyword evidence="8" id="KW-1185">Reference proteome</keyword>
<evidence type="ECO:0000256" key="5">
    <source>
        <dbReference type="SAM" id="MobiDB-lite"/>
    </source>
</evidence>
<dbReference type="SUPFAM" id="SSF90229">
    <property type="entry name" value="CCCH zinc finger"/>
    <property type="match status" value="1"/>
</dbReference>
<feature type="region of interest" description="Disordered" evidence="5">
    <location>
        <begin position="1"/>
        <end position="66"/>
    </location>
</feature>
<protein>
    <recommendedName>
        <fullName evidence="6">C3H1-type domain-containing protein</fullName>
    </recommendedName>
</protein>
<feature type="zinc finger region" description="C3H1-type" evidence="4">
    <location>
        <begin position="242"/>
        <end position="269"/>
    </location>
</feature>
<dbReference type="PROSITE" id="PS50103">
    <property type="entry name" value="ZF_C3H1"/>
    <property type="match status" value="1"/>
</dbReference>
<dbReference type="FunFam" id="4.10.1000.10:FF:000003">
    <property type="entry name" value="Zinc finger CCCH domain-containing protein"/>
    <property type="match status" value="1"/>
</dbReference>
<dbReference type="InterPro" id="IPR000571">
    <property type="entry name" value="Znf_CCCH"/>
</dbReference>
<organism evidence="7 8">
    <name type="scientific">Leishmania enriettii</name>
    <dbReference type="NCBI Taxonomy" id="5663"/>
    <lineage>
        <taxon>Eukaryota</taxon>
        <taxon>Discoba</taxon>
        <taxon>Euglenozoa</taxon>
        <taxon>Kinetoplastea</taxon>
        <taxon>Metakinetoplastina</taxon>
        <taxon>Trypanosomatida</taxon>
        <taxon>Trypanosomatidae</taxon>
        <taxon>Leishmaniinae</taxon>
        <taxon>Leishmania</taxon>
    </lineage>
</organism>
<keyword evidence="2 4" id="KW-0863">Zinc-finger</keyword>
<feature type="compositionally biased region" description="Basic and acidic residues" evidence="5">
    <location>
        <begin position="34"/>
        <end position="43"/>
    </location>
</feature>
<gene>
    <name evidence="7" type="ORF">CUR178_00858</name>
</gene>
<dbReference type="GO" id="GO:0008270">
    <property type="term" value="F:zinc ion binding"/>
    <property type="evidence" value="ECO:0007669"/>
    <property type="project" value="UniProtKB-KW"/>
</dbReference>
<proteinExistence type="predicted"/>
<accession>A0A836FQI5</accession>
<comment type="caution">
    <text evidence="7">The sequence shown here is derived from an EMBL/GenBank/DDBJ whole genome shotgun (WGS) entry which is preliminary data.</text>
</comment>
<feature type="region of interest" description="Disordered" evidence="5">
    <location>
        <begin position="150"/>
        <end position="169"/>
    </location>
</feature>
<dbReference type="GO" id="GO:0051252">
    <property type="term" value="P:regulation of RNA metabolic process"/>
    <property type="evidence" value="ECO:0007669"/>
    <property type="project" value="UniProtKB-ARBA"/>
</dbReference>
<feature type="region of interest" description="Disordered" evidence="5">
    <location>
        <begin position="175"/>
        <end position="226"/>
    </location>
</feature>
<feature type="compositionally biased region" description="Polar residues" evidence="5">
    <location>
        <begin position="177"/>
        <end position="190"/>
    </location>
</feature>
<evidence type="ECO:0000256" key="1">
    <source>
        <dbReference type="ARBA" id="ARBA00022723"/>
    </source>
</evidence>
<dbReference type="AlphaFoldDB" id="A0A836FQI5"/>
<dbReference type="GeneID" id="94168146"/>
<reference evidence="7 8" key="1">
    <citation type="submission" date="2021-02" db="EMBL/GenBank/DDBJ databases">
        <title>Leishmania (Mundinia) enrietti genome sequencing and assembly.</title>
        <authorList>
            <person name="Almutairi H."/>
            <person name="Gatherer D."/>
        </authorList>
    </citation>
    <scope>NUCLEOTIDE SEQUENCE [LARGE SCALE GENOMIC DNA]</scope>
    <source>
        <strain evidence="7">CUR178</strain>
    </source>
</reference>
<dbReference type="RefSeq" id="XP_067688739.1">
    <property type="nucleotide sequence ID" value="XM_067832636.1"/>
</dbReference>
<dbReference type="KEGG" id="lenr:94168146"/>
<dbReference type="Pfam" id="PF00642">
    <property type="entry name" value="zf-CCCH"/>
    <property type="match status" value="1"/>
</dbReference>
<evidence type="ECO:0000256" key="2">
    <source>
        <dbReference type="ARBA" id="ARBA00022771"/>
    </source>
</evidence>
<feature type="compositionally biased region" description="Polar residues" evidence="5">
    <location>
        <begin position="100"/>
        <end position="120"/>
    </location>
</feature>
<evidence type="ECO:0000259" key="6">
    <source>
        <dbReference type="PROSITE" id="PS50103"/>
    </source>
</evidence>
<evidence type="ECO:0000256" key="4">
    <source>
        <dbReference type="PROSITE-ProRule" id="PRU00723"/>
    </source>
</evidence>
<feature type="region of interest" description="Disordered" evidence="5">
    <location>
        <begin position="100"/>
        <end position="133"/>
    </location>
</feature>
<feature type="compositionally biased region" description="Polar residues" evidence="5">
    <location>
        <begin position="1"/>
        <end position="11"/>
    </location>
</feature>
<dbReference type="GO" id="GO:0010468">
    <property type="term" value="P:regulation of gene expression"/>
    <property type="evidence" value="ECO:0007669"/>
    <property type="project" value="UniProtKB-ARBA"/>
</dbReference>
<name>A0A836FQI5_LEIEN</name>
<sequence>MPHWSDTSAIVTSAGADEPQSTSSETTSTTFHTFQEKMSDLRTQHATSGAPAQPAPQVPSPDFSFEGFSADATGTYGLAAIEQIVRDAVCNSTRSTATHNTAAQPLTMSPSPLSSGSLQEQAHEVASSEGSQRDSFAYATRISVMSLTRQQSSQCGANESSPGCTTIASIGYPEADSSPSWQSLSNQESLQGAPAPPSGAAPNSNTLKKGDSSVSDSSMNTPTTTAAPVACAAPSSNAVSHYKTKRCRHFDQSGWCPYQHRCVFAHGDREFALYTAQKNSANGGSSEGGSPTSSQLVREHIERNVQQLVEEYELAVTEATAKAATRNNSVGGLPKISGPRGAQMGYSSKGPTMSMIGNLSRAQPSATSQHHASHAHFVAAASLAPPPSMTINSASNSMTQFQTLQPQHSQQYHSHQQQYAILGQQPILISRMNGAPAGSTFTVLPSSTSLAAAPQSVHALPSHYQQQPMLFAMPTGTPGVLQLQQQQQQIFFMEAPYFNVMASNGGNAGVPAYPAGYTSGPAGPFNDGSTAPFM</sequence>
<dbReference type="Proteomes" id="UP000674179">
    <property type="component" value="Chromosome 35"/>
</dbReference>
<evidence type="ECO:0000313" key="7">
    <source>
        <dbReference type="EMBL" id="KAG5467217.1"/>
    </source>
</evidence>
<evidence type="ECO:0000256" key="3">
    <source>
        <dbReference type="ARBA" id="ARBA00022833"/>
    </source>
</evidence>